<dbReference type="KEGG" id="rhs:A3Q41_04696"/>
<protein>
    <submittedName>
        <fullName evidence="4">Uncharacterized protein</fullName>
    </submittedName>
</protein>
<dbReference type="InterPro" id="IPR024498">
    <property type="entry name" value="DUF2786"/>
</dbReference>
<feature type="domain" description="DUF2786" evidence="2">
    <location>
        <begin position="208"/>
        <end position="247"/>
    </location>
</feature>
<organism evidence="4 5">
    <name type="scientific">Rhodococcoides fascians</name>
    <name type="common">Rhodococcus fascians</name>
    <dbReference type="NCBI Taxonomy" id="1828"/>
    <lineage>
        <taxon>Bacteria</taxon>
        <taxon>Bacillati</taxon>
        <taxon>Actinomycetota</taxon>
        <taxon>Actinomycetes</taxon>
        <taxon>Mycobacteriales</taxon>
        <taxon>Nocardiaceae</taxon>
        <taxon>Rhodococcoides</taxon>
    </lineage>
</organism>
<proteinExistence type="predicted"/>
<evidence type="ECO:0000256" key="1">
    <source>
        <dbReference type="SAM" id="MobiDB-lite"/>
    </source>
</evidence>
<evidence type="ECO:0000259" key="2">
    <source>
        <dbReference type="Pfam" id="PF10979"/>
    </source>
</evidence>
<sequence length="438" mass="47913">MSRIDLDSFQNFHRTGQIRPDADPVRLVEMGLDYATRGSGWKAYVRLVADRLAKFECTPEVDPAYAVSARILDLSVDRLFEIGWQPAELAHATRKMAGGAAGMLVVEAIATHAGRSSALTNAPDSWREQLIDLKIDSTAGVSVERLRRWCARPRVSTSDSWNTVLTVLGHTTSLGSLDKLVPIPSQWSSVRSSPAPSSAHKSGVSDPKMLGKIRGLLAKAESTQFPAEAEAFSAKAQDLMTRYAIDHALLESDNPRGSIGDVTTRRILVDSPYSEAKSLLLHSVCEANGARTLWYKRFALVNIVGLEVDLDLCELLFTSLLVQSSRALDELAESPEARGRSFRKSFLIAYAHRIGQRLLEARERATKAASEHHGSALLPILAERSDAVNKAFTAMYPSTTEVRIEARDHAGRRAGRAAAERADLTGGRERIDKSDLAS</sequence>
<evidence type="ECO:0000313" key="4">
    <source>
        <dbReference type="EMBL" id="AMY25960.1"/>
    </source>
</evidence>
<evidence type="ECO:0000259" key="3">
    <source>
        <dbReference type="Pfam" id="PF23771"/>
    </source>
</evidence>
<gene>
    <name evidence="4" type="ORF">A3Q41_04696</name>
</gene>
<keyword evidence="5" id="KW-1185">Reference proteome</keyword>
<reference evidence="4 5" key="1">
    <citation type="journal article" date="2016" name="Genome Announc.">
        <title>Complete Genome and Plasmid Sequences for Rhodococcus fascians D188 and Draft Sequences for Rhodococcus Isolates PBTS 1 and PBTS 2.</title>
        <authorList>
            <person name="Stamler R.A."/>
            <person name="Vereecke D."/>
            <person name="Zhang Y."/>
            <person name="Schilkey F."/>
            <person name="Devitt N."/>
            <person name="Randall J.J."/>
        </authorList>
    </citation>
    <scope>NUCLEOTIDE SEQUENCE [LARGE SCALE GENOMIC DNA]</scope>
    <source>
        <strain evidence="4 5">PBTS2</strain>
    </source>
</reference>
<reference evidence="5" key="2">
    <citation type="submission" date="2016-04" db="EMBL/GenBank/DDBJ databases">
        <title>Complete Genome and Plasmid Sequences for Rhodococcus fascians D188 and Draft Sequences for Rhodococcus spp. Isolates PBTS 1 and PBTS 2.</title>
        <authorList>
            <person name="Stamer R."/>
            <person name="Vereecke D."/>
            <person name="Zhang Y."/>
            <person name="Schilkey F."/>
            <person name="Devitt N."/>
            <person name="Randall J."/>
        </authorList>
    </citation>
    <scope>NUCLEOTIDE SEQUENCE [LARGE SCALE GENOMIC DNA]</scope>
    <source>
        <strain evidence="5">PBTS2</strain>
    </source>
</reference>
<name>A0A143QSH4_RHOFA</name>
<dbReference type="Pfam" id="PF23771">
    <property type="entry name" value="DUF7168"/>
    <property type="match status" value="1"/>
</dbReference>
<dbReference type="OrthoDB" id="3508128at2"/>
<evidence type="ECO:0000313" key="5">
    <source>
        <dbReference type="Proteomes" id="UP000076038"/>
    </source>
</evidence>
<feature type="domain" description="DUF7168" evidence="3">
    <location>
        <begin position="277"/>
        <end position="373"/>
    </location>
</feature>
<dbReference type="EMBL" id="CP015220">
    <property type="protein sequence ID" value="AMY25960.1"/>
    <property type="molecule type" value="Genomic_DNA"/>
</dbReference>
<dbReference type="InterPro" id="IPR055592">
    <property type="entry name" value="DUF7168"/>
</dbReference>
<feature type="compositionally biased region" description="Basic and acidic residues" evidence="1">
    <location>
        <begin position="418"/>
        <end position="438"/>
    </location>
</feature>
<dbReference type="Proteomes" id="UP000076038">
    <property type="component" value="Chromosome"/>
</dbReference>
<feature type="region of interest" description="Disordered" evidence="1">
    <location>
        <begin position="408"/>
        <end position="438"/>
    </location>
</feature>
<dbReference type="AlphaFoldDB" id="A0A143QSH4"/>
<accession>A0A143QSH4</accession>
<dbReference type="RefSeq" id="WP_048320123.1">
    <property type="nucleotide sequence ID" value="NZ_CP015220.1"/>
</dbReference>
<dbReference type="PATRIC" id="fig|1653479.3.peg.4750"/>
<dbReference type="Pfam" id="PF10979">
    <property type="entry name" value="DUF2786"/>
    <property type="match status" value="1"/>
</dbReference>